<reference evidence="1" key="2">
    <citation type="journal article" date="2015" name="Fish Shellfish Immunol.">
        <title>Early steps in the European eel (Anguilla anguilla)-Vibrio vulnificus interaction in the gills: Role of the RtxA13 toxin.</title>
        <authorList>
            <person name="Callol A."/>
            <person name="Pajuelo D."/>
            <person name="Ebbesson L."/>
            <person name="Teles M."/>
            <person name="MacKenzie S."/>
            <person name="Amaro C."/>
        </authorList>
    </citation>
    <scope>NUCLEOTIDE SEQUENCE</scope>
</reference>
<dbReference type="EMBL" id="GBXM01080913">
    <property type="protein sequence ID" value="JAH27664.1"/>
    <property type="molecule type" value="Transcribed_RNA"/>
</dbReference>
<accession>A0A0E9REZ4</accession>
<name>A0A0E9REZ4_ANGAN</name>
<organism evidence="1">
    <name type="scientific">Anguilla anguilla</name>
    <name type="common">European freshwater eel</name>
    <name type="synonym">Muraena anguilla</name>
    <dbReference type="NCBI Taxonomy" id="7936"/>
    <lineage>
        <taxon>Eukaryota</taxon>
        <taxon>Metazoa</taxon>
        <taxon>Chordata</taxon>
        <taxon>Craniata</taxon>
        <taxon>Vertebrata</taxon>
        <taxon>Euteleostomi</taxon>
        <taxon>Actinopterygii</taxon>
        <taxon>Neopterygii</taxon>
        <taxon>Teleostei</taxon>
        <taxon>Anguilliformes</taxon>
        <taxon>Anguillidae</taxon>
        <taxon>Anguilla</taxon>
    </lineage>
</organism>
<proteinExistence type="predicted"/>
<evidence type="ECO:0000313" key="1">
    <source>
        <dbReference type="EMBL" id="JAH27664.1"/>
    </source>
</evidence>
<reference evidence="1" key="1">
    <citation type="submission" date="2014-11" db="EMBL/GenBank/DDBJ databases">
        <authorList>
            <person name="Amaro Gonzalez C."/>
        </authorList>
    </citation>
    <scope>NUCLEOTIDE SEQUENCE</scope>
</reference>
<protein>
    <submittedName>
        <fullName evidence="1">Uncharacterized protein</fullName>
    </submittedName>
</protein>
<sequence length="56" mass="6252">MSFFKKGWGHRHDIHSTKWIQWGQTVLGTLAAVYAGFAHQLSVLLGHPVQTGYSLS</sequence>
<dbReference type="AlphaFoldDB" id="A0A0E9REZ4"/>